<reference evidence="1 2" key="1">
    <citation type="submission" date="2018-12" db="EMBL/GenBank/DDBJ databases">
        <title>Venturia inaequalis Genome Resource.</title>
        <authorList>
            <person name="Lichtner F.J."/>
        </authorList>
    </citation>
    <scope>NUCLEOTIDE SEQUENCE [LARGE SCALE GENOMIC DNA]</scope>
    <source>
        <strain evidence="1 2">120213</strain>
    </source>
</reference>
<dbReference type="GO" id="GO:0008757">
    <property type="term" value="F:S-adenosylmethionine-dependent methyltransferase activity"/>
    <property type="evidence" value="ECO:0007669"/>
    <property type="project" value="UniProtKB-ARBA"/>
</dbReference>
<proteinExistence type="predicted"/>
<protein>
    <recommendedName>
        <fullName evidence="3">Diaminohydroxyphosphoribosylamino-pyrimidine deaminase</fullName>
    </recommendedName>
</protein>
<sequence length="281" mass="31209">MDILRQTLGHEIAEPEEETFLVFTQTIPSQNLGFIDSQSTTLNLTVAGRDLNIVQSPGVLSSDRTQGTTGAVVWKITPLFADWICSDSNFLFKCGVLPSGTSHVLELGCGISGIISLVLAPRVKMYFATDQEYVLKHLRKNIADNTDYQLTSKSRKNKTGSKANTSSSNIAVRALDWEMDDIHDLYHDIGLQGDEGIDLIISCDCIYNEALVESLVNVCKDICRLAPTSKPTVCVVAQMLRSPDVFEAWLTAFHKHFHVWQIPDEFLDDGLKEDTGFILHC</sequence>
<accession>A0A8H3UW28</accession>
<dbReference type="GO" id="GO:0005829">
    <property type="term" value="C:cytosol"/>
    <property type="evidence" value="ECO:0007669"/>
    <property type="project" value="TreeGrafter"/>
</dbReference>
<dbReference type="Proteomes" id="UP000447873">
    <property type="component" value="Unassembled WGS sequence"/>
</dbReference>
<evidence type="ECO:0008006" key="3">
    <source>
        <dbReference type="Google" id="ProtNLM"/>
    </source>
</evidence>
<dbReference type="InterPro" id="IPR029063">
    <property type="entry name" value="SAM-dependent_MTases_sf"/>
</dbReference>
<name>A0A8H3UW28_VENIN</name>
<dbReference type="GO" id="GO:0032991">
    <property type="term" value="C:protein-containing complex"/>
    <property type="evidence" value="ECO:0007669"/>
    <property type="project" value="TreeGrafter"/>
</dbReference>
<organism evidence="1 2">
    <name type="scientific">Venturia inaequalis</name>
    <name type="common">Apple scab fungus</name>
    <dbReference type="NCBI Taxonomy" id="5025"/>
    <lineage>
        <taxon>Eukaryota</taxon>
        <taxon>Fungi</taxon>
        <taxon>Dikarya</taxon>
        <taxon>Ascomycota</taxon>
        <taxon>Pezizomycotina</taxon>
        <taxon>Dothideomycetes</taxon>
        <taxon>Pleosporomycetidae</taxon>
        <taxon>Venturiales</taxon>
        <taxon>Venturiaceae</taxon>
        <taxon>Venturia</taxon>
    </lineage>
</organism>
<evidence type="ECO:0000313" key="2">
    <source>
        <dbReference type="Proteomes" id="UP000447873"/>
    </source>
</evidence>
<evidence type="ECO:0000313" key="1">
    <source>
        <dbReference type="EMBL" id="KAE9976383.1"/>
    </source>
</evidence>
<dbReference type="PANTHER" id="PTHR14614:SF109">
    <property type="entry name" value="RIBOSOMAL LYSINE N-METHYLTRANSFERASE 5"/>
    <property type="match status" value="1"/>
</dbReference>
<dbReference type="SUPFAM" id="SSF53335">
    <property type="entry name" value="S-adenosyl-L-methionine-dependent methyltransferases"/>
    <property type="match status" value="1"/>
</dbReference>
<dbReference type="EMBL" id="WNWS01000175">
    <property type="protein sequence ID" value="KAE9976383.1"/>
    <property type="molecule type" value="Genomic_DNA"/>
</dbReference>
<dbReference type="AlphaFoldDB" id="A0A8H3UW28"/>
<dbReference type="PANTHER" id="PTHR14614">
    <property type="entry name" value="HEPATOCELLULAR CARCINOMA-ASSOCIATED ANTIGEN"/>
    <property type="match status" value="1"/>
</dbReference>
<gene>
    <name evidence="1" type="ORF">EG328_002652</name>
</gene>
<dbReference type="Pfam" id="PF10294">
    <property type="entry name" value="Methyltransf_16"/>
    <property type="match status" value="1"/>
</dbReference>
<dbReference type="Gene3D" id="3.40.50.150">
    <property type="entry name" value="Vaccinia Virus protein VP39"/>
    <property type="match status" value="1"/>
</dbReference>
<dbReference type="InterPro" id="IPR019410">
    <property type="entry name" value="Methyltransf_16"/>
</dbReference>
<comment type="caution">
    <text evidence="1">The sequence shown here is derived from an EMBL/GenBank/DDBJ whole genome shotgun (WGS) entry which is preliminary data.</text>
</comment>